<evidence type="ECO:0000313" key="1">
    <source>
        <dbReference type="EMBL" id="CAK5013688.1"/>
    </source>
</evidence>
<keyword evidence="2" id="KW-1185">Reference proteome</keyword>
<accession>A0ACB0XR53</accession>
<name>A0ACB0XR53_MELEN</name>
<reference evidence="1" key="1">
    <citation type="submission" date="2023-11" db="EMBL/GenBank/DDBJ databases">
        <authorList>
            <person name="Poullet M."/>
        </authorList>
    </citation>
    <scope>NUCLEOTIDE SEQUENCE</scope>
    <source>
        <strain evidence="1">E1834</strain>
    </source>
</reference>
<proteinExistence type="predicted"/>
<dbReference type="Proteomes" id="UP001497535">
    <property type="component" value="Unassembled WGS sequence"/>
</dbReference>
<gene>
    <name evidence="1" type="ORF">MENTE1834_LOCUS2479</name>
</gene>
<protein>
    <submittedName>
        <fullName evidence="1">Uncharacterized protein</fullName>
    </submittedName>
</protein>
<evidence type="ECO:0000313" key="2">
    <source>
        <dbReference type="Proteomes" id="UP001497535"/>
    </source>
</evidence>
<comment type="caution">
    <text evidence="1">The sequence shown here is derived from an EMBL/GenBank/DDBJ whole genome shotgun (WGS) entry which is preliminary data.</text>
</comment>
<organism evidence="1 2">
    <name type="scientific">Meloidogyne enterolobii</name>
    <name type="common">Root-knot nematode worm</name>
    <name type="synonym">Meloidogyne mayaguensis</name>
    <dbReference type="NCBI Taxonomy" id="390850"/>
    <lineage>
        <taxon>Eukaryota</taxon>
        <taxon>Metazoa</taxon>
        <taxon>Ecdysozoa</taxon>
        <taxon>Nematoda</taxon>
        <taxon>Chromadorea</taxon>
        <taxon>Rhabditida</taxon>
        <taxon>Tylenchina</taxon>
        <taxon>Tylenchomorpha</taxon>
        <taxon>Tylenchoidea</taxon>
        <taxon>Meloidogynidae</taxon>
        <taxon>Meloidogyninae</taxon>
        <taxon>Meloidogyne</taxon>
    </lineage>
</organism>
<sequence>MLSLTAFFRECSCFFRFLAVLSLFFKSTYTQKILSRFLKISPHPFPPLSHSLIQTARTFSSFVLFGGPVLLLFFFHLFKSLFLQNPPLLLPTTTNKNIHPPPFQIIQSRKKFF</sequence>
<dbReference type="EMBL" id="CAVMJV010000002">
    <property type="protein sequence ID" value="CAK5013688.1"/>
    <property type="molecule type" value="Genomic_DNA"/>
</dbReference>